<organism evidence="2 3">
    <name type="scientific">Comamonas terrae</name>
    <dbReference type="NCBI Taxonomy" id="673548"/>
    <lineage>
        <taxon>Bacteria</taxon>
        <taxon>Pseudomonadati</taxon>
        <taxon>Pseudomonadota</taxon>
        <taxon>Betaproteobacteria</taxon>
        <taxon>Burkholderiales</taxon>
        <taxon>Comamonadaceae</taxon>
        <taxon>Comamonas</taxon>
    </lineage>
</organism>
<proteinExistence type="predicted"/>
<keyword evidence="1" id="KW-1133">Transmembrane helix</keyword>
<sequence length="137" mass="15066">MQLTPLIAAHMGCAIAATAIGPVALWARRSGSAAKPRLHRAAGYAFVLLMLATAITTIFIRDHKLPNWQGFTPIHLLIPLTLAGLAYAFWSLSRGRIAQHSRTMRKLYFGACVTAGIFTLVPGRLIGDWFWHQMLAL</sequence>
<dbReference type="InterPro" id="IPR018750">
    <property type="entry name" value="DUF2306_membrane"/>
</dbReference>
<keyword evidence="1" id="KW-0812">Transmembrane</keyword>
<dbReference type="Proteomes" id="UP001597463">
    <property type="component" value="Unassembled WGS sequence"/>
</dbReference>
<keyword evidence="3" id="KW-1185">Reference proteome</keyword>
<feature type="transmembrane region" description="Helical" evidence="1">
    <location>
        <begin position="6"/>
        <end position="26"/>
    </location>
</feature>
<dbReference type="Pfam" id="PF10067">
    <property type="entry name" value="DUF2306"/>
    <property type="match status" value="1"/>
</dbReference>
<dbReference type="EMBL" id="JBHUMV010000010">
    <property type="protein sequence ID" value="MFD2756299.1"/>
    <property type="molecule type" value="Genomic_DNA"/>
</dbReference>
<accession>A0ABW5USE0</accession>
<evidence type="ECO:0000256" key="1">
    <source>
        <dbReference type="SAM" id="Phobius"/>
    </source>
</evidence>
<gene>
    <name evidence="2" type="ORF">ACFSW6_19675</name>
</gene>
<keyword evidence="1" id="KW-0472">Membrane</keyword>
<evidence type="ECO:0000313" key="2">
    <source>
        <dbReference type="EMBL" id="MFD2756299.1"/>
    </source>
</evidence>
<dbReference type="RefSeq" id="WP_066476467.1">
    <property type="nucleotide sequence ID" value="NZ_BCNT01000006.1"/>
</dbReference>
<reference evidence="3" key="1">
    <citation type="journal article" date="2019" name="Int. J. Syst. Evol. Microbiol.">
        <title>The Global Catalogue of Microorganisms (GCM) 10K type strain sequencing project: providing services to taxonomists for standard genome sequencing and annotation.</title>
        <authorList>
            <consortium name="The Broad Institute Genomics Platform"/>
            <consortium name="The Broad Institute Genome Sequencing Center for Infectious Disease"/>
            <person name="Wu L."/>
            <person name="Ma J."/>
        </authorList>
    </citation>
    <scope>NUCLEOTIDE SEQUENCE [LARGE SCALE GENOMIC DNA]</scope>
    <source>
        <strain evidence="3">TISTR 1906</strain>
    </source>
</reference>
<feature type="transmembrane region" description="Helical" evidence="1">
    <location>
        <begin position="107"/>
        <end position="127"/>
    </location>
</feature>
<evidence type="ECO:0000313" key="3">
    <source>
        <dbReference type="Proteomes" id="UP001597463"/>
    </source>
</evidence>
<protein>
    <submittedName>
        <fullName evidence="2">DUF2306 domain-containing protein</fullName>
    </submittedName>
</protein>
<feature type="transmembrane region" description="Helical" evidence="1">
    <location>
        <begin position="38"/>
        <end position="60"/>
    </location>
</feature>
<name>A0ABW5USE0_9BURK</name>
<feature type="transmembrane region" description="Helical" evidence="1">
    <location>
        <begin position="72"/>
        <end position="92"/>
    </location>
</feature>
<comment type="caution">
    <text evidence="2">The sequence shown here is derived from an EMBL/GenBank/DDBJ whole genome shotgun (WGS) entry which is preliminary data.</text>
</comment>